<keyword evidence="6" id="KW-0472">Membrane</keyword>
<feature type="signal peptide" evidence="8">
    <location>
        <begin position="1"/>
        <end position="29"/>
    </location>
</feature>
<organism evidence="9 10">
    <name type="scientific">Pleomorphomonas diazotrophica</name>
    <dbReference type="NCBI Taxonomy" id="1166257"/>
    <lineage>
        <taxon>Bacteria</taxon>
        <taxon>Pseudomonadati</taxon>
        <taxon>Pseudomonadota</taxon>
        <taxon>Alphaproteobacteria</taxon>
        <taxon>Hyphomicrobiales</taxon>
        <taxon>Pleomorphomonadaceae</taxon>
        <taxon>Pleomorphomonas</taxon>
    </lineage>
</organism>
<evidence type="ECO:0000256" key="5">
    <source>
        <dbReference type="ARBA" id="ARBA00022692"/>
    </source>
</evidence>
<keyword evidence="8" id="KW-0732">Signal</keyword>
<evidence type="ECO:0000256" key="4">
    <source>
        <dbReference type="ARBA" id="ARBA00022452"/>
    </source>
</evidence>
<evidence type="ECO:0000313" key="10">
    <source>
        <dbReference type="Proteomes" id="UP000233491"/>
    </source>
</evidence>
<dbReference type="GO" id="GO:0009279">
    <property type="term" value="C:cell outer membrane"/>
    <property type="evidence" value="ECO:0007669"/>
    <property type="project" value="UniProtKB-SubCell"/>
</dbReference>
<evidence type="ECO:0000256" key="1">
    <source>
        <dbReference type="ARBA" id="ARBA00004442"/>
    </source>
</evidence>
<dbReference type="GO" id="GO:0015288">
    <property type="term" value="F:porin activity"/>
    <property type="evidence" value="ECO:0007669"/>
    <property type="project" value="TreeGrafter"/>
</dbReference>
<reference evidence="9 10" key="1">
    <citation type="submission" date="2017-12" db="EMBL/GenBank/DDBJ databases">
        <title>Anaerobic carbon monoxide metabolism by Pleomorphomonas carboxyditropha sp. nov., a new mesophilic hydrogenogenic carboxidotroph.</title>
        <authorList>
            <person name="Esquivel-Elizondo S."/>
            <person name="Krajmalnik-Brown R."/>
        </authorList>
    </citation>
    <scope>NUCLEOTIDE SEQUENCE [LARGE SCALE GENOMIC DNA]</scope>
    <source>
        <strain evidence="9 10">R5-392</strain>
    </source>
</reference>
<keyword evidence="3" id="KW-0813">Transport</keyword>
<dbReference type="NCBIfam" id="TIGR01844">
    <property type="entry name" value="type_I_sec_TolC"/>
    <property type="match status" value="1"/>
</dbReference>
<keyword evidence="5" id="KW-0812">Transmembrane</keyword>
<sequence length="472" mass="49975">MRCVVAFRPSLYLSAAVGLFVAMSGVASAETLQEAMSAAYANNPSLNAARAGTRAVDENVPQALSGYRPTINGQISASVTTTDTRARFNSNWASTYTDTGAVQGQIQIVQPLYMGGRIDNGVKRAESAVKASREQLRNTEQTTLLDTASAYMNVILSGQVLELRRSNVAFLQEQVRAANDRFSVGEGTRTDVSQAQAALAAATSAVSSAQADLLTARANYVKVVGHEPKGLRSPGPITKLLPAKLSAAIDASRTEHPMIRAAIHNADTASYNVEIQEGALLPSFVLQGTVSSAFVGNGSADGSTPERARTLEGSVAAVLSIPIYQGGAEYATVRQAKEELGQAKLQIDVARMSVDAALAQAWSALESARAQIVAAEASVTASRLALEGVVEEQKVGQRTTLDVLNAQSSLIDARLAEVGAQAQFVVASYSVAAAMGRLDRERLGLKVSAYKPEHHYEQVRDKWIGLRTPDGR</sequence>
<dbReference type="InterPro" id="IPR051906">
    <property type="entry name" value="TolC-like"/>
</dbReference>
<dbReference type="AlphaFoldDB" id="A0A2N3LWT4"/>
<dbReference type="SUPFAM" id="SSF56954">
    <property type="entry name" value="Outer membrane efflux proteins (OEP)"/>
    <property type="match status" value="1"/>
</dbReference>
<evidence type="ECO:0000256" key="6">
    <source>
        <dbReference type="ARBA" id="ARBA00023136"/>
    </source>
</evidence>
<evidence type="ECO:0000256" key="7">
    <source>
        <dbReference type="ARBA" id="ARBA00023237"/>
    </source>
</evidence>
<keyword evidence="4" id="KW-1134">Transmembrane beta strand</keyword>
<dbReference type="Gene3D" id="1.20.1600.10">
    <property type="entry name" value="Outer membrane efflux proteins (OEP)"/>
    <property type="match status" value="1"/>
</dbReference>
<proteinExistence type="inferred from homology"/>
<keyword evidence="10" id="KW-1185">Reference proteome</keyword>
<dbReference type="Pfam" id="PF02321">
    <property type="entry name" value="OEP"/>
    <property type="match status" value="2"/>
</dbReference>
<evidence type="ECO:0000256" key="8">
    <source>
        <dbReference type="SAM" id="SignalP"/>
    </source>
</evidence>
<evidence type="ECO:0000256" key="2">
    <source>
        <dbReference type="ARBA" id="ARBA00007613"/>
    </source>
</evidence>
<evidence type="ECO:0008006" key="11">
    <source>
        <dbReference type="Google" id="ProtNLM"/>
    </source>
</evidence>
<dbReference type="Proteomes" id="UP000233491">
    <property type="component" value="Unassembled WGS sequence"/>
</dbReference>
<dbReference type="EMBL" id="PJNW01000009">
    <property type="protein sequence ID" value="PKR89047.1"/>
    <property type="molecule type" value="Genomic_DNA"/>
</dbReference>
<dbReference type="InterPro" id="IPR003423">
    <property type="entry name" value="OMP_efflux"/>
</dbReference>
<dbReference type="GO" id="GO:1990281">
    <property type="term" value="C:efflux pump complex"/>
    <property type="evidence" value="ECO:0007669"/>
    <property type="project" value="TreeGrafter"/>
</dbReference>
<comment type="caution">
    <text evidence="9">The sequence shown here is derived from an EMBL/GenBank/DDBJ whole genome shotgun (WGS) entry which is preliminary data.</text>
</comment>
<keyword evidence="7" id="KW-0998">Cell outer membrane</keyword>
<dbReference type="PANTHER" id="PTHR30026:SF22">
    <property type="entry name" value="OUTER MEMBRANE EFFLUX PROTEIN"/>
    <property type="match status" value="1"/>
</dbReference>
<evidence type="ECO:0000256" key="3">
    <source>
        <dbReference type="ARBA" id="ARBA00022448"/>
    </source>
</evidence>
<evidence type="ECO:0000313" key="9">
    <source>
        <dbReference type="EMBL" id="PKR89047.1"/>
    </source>
</evidence>
<accession>A0A2N3LWT4</accession>
<feature type="chain" id="PRO_5014826882" description="Transporter" evidence="8">
    <location>
        <begin position="30"/>
        <end position="472"/>
    </location>
</feature>
<dbReference type="OrthoDB" id="9789368at2"/>
<name>A0A2N3LWT4_9HYPH</name>
<comment type="similarity">
    <text evidence="2">Belongs to the outer membrane factor (OMF) (TC 1.B.17) family.</text>
</comment>
<dbReference type="InterPro" id="IPR010130">
    <property type="entry name" value="T1SS_OMP_TolC"/>
</dbReference>
<dbReference type="GO" id="GO:0015562">
    <property type="term" value="F:efflux transmembrane transporter activity"/>
    <property type="evidence" value="ECO:0007669"/>
    <property type="project" value="InterPro"/>
</dbReference>
<gene>
    <name evidence="9" type="ORF">CXZ10_11890</name>
</gene>
<dbReference type="PANTHER" id="PTHR30026">
    <property type="entry name" value="OUTER MEMBRANE PROTEIN TOLC"/>
    <property type="match status" value="1"/>
</dbReference>
<protein>
    <recommendedName>
        <fullName evidence="11">Transporter</fullName>
    </recommendedName>
</protein>
<comment type="subcellular location">
    <subcellularLocation>
        <location evidence="1">Cell outer membrane</location>
    </subcellularLocation>
</comment>